<dbReference type="SUPFAM" id="SSF54637">
    <property type="entry name" value="Thioesterase/thiol ester dehydrase-isomerase"/>
    <property type="match status" value="1"/>
</dbReference>
<name>A0A917U6N5_9ACTN</name>
<comment type="caution">
    <text evidence="3">The sequence shown here is derived from an EMBL/GenBank/DDBJ whole genome shotgun (WGS) entry which is preliminary data.</text>
</comment>
<dbReference type="AlphaFoldDB" id="A0A917U6N5"/>
<proteinExistence type="inferred from homology"/>
<protein>
    <submittedName>
        <fullName evidence="3">MaoC family dehydratase</fullName>
    </submittedName>
</protein>
<organism evidence="3 4">
    <name type="scientific">Dactylosporangium sucinum</name>
    <dbReference type="NCBI Taxonomy" id="1424081"/>
    <lineage>
        <taxon>Bacteria</taxon>
        <taxon>Bacillati</taxon>
        <taxon>Actinomycetota</taxon>
        <taxon>Actinomycetes</taxon>
        <taxon>Micromonosporales</taxon>
        <taxon>Micromonosporaceae</taxon>
        <taxon>Dactylosporangium</taxon>
    </lineage>
</organism>
<reference evidence="3" key="2">
    <citation type="submission" date="2020-09" db="EMBL/GenBank/DDBJ databases">
        <authorList>
            <person name="Sun Q."/>
            <person name="Ohkuma M."/>
        </authorList>
    </citation>
    <scope>NUCLEOTIDE SEQUENCE</scope>
    <source>
        <strain evidence="3">JCM 19831</strain>
    </source>
</reference>
<accession>A0A917U6N5</accession>
<feature type="domain" description="MaoC-like" evidence="2">
    <location>
        <begin position="17"/>
        <end position="118"/>
    </location>
</feature>
<evidence type="ECO:0000313" key="4">
    <source>
        <dbReference type="Proteomes" id="UP000642070"/>
    </source>
</evidence>
<dbReference type="InterPro" id="IPR052342">
    <property type="entry name" value="MCH/BMMD"/>
</dbReference>
<dbReference type="Gene3D" id="3.10.129.10">
    <property type="entry name" value="Hotdog Thioesterase"/>
    <property type="match status" value="1"/>
</dbReference>
<keyword evidence="4" id="KW-1185">Reference proteome</keyword>
<evidence type="ECO:0000256" key="1">
    <source>
        <dbReference type="ARBA" id="ARBA00005254"/>
    </source>
</evidence>
<evidence type="ECO:0000313" key="3">
    <source>
        <dbReference type="EMBL" id="GGM58886.1"/>
    </source>
</evidence>
<dbReference type="Pfam" id="PF01575">
    <property type="entry name" value="MaoC_dehydratas"/>
    <property type="match status" value="1"/>
</dbReference>
<dbReference type="EMBL" id="BMPI01000042">
    <property type="protein sequence ID" value="GGM58886.1"/>
    <property type="molecule type" value="Genomic_DNA"/>
</dbReference>
<sequence>MQTPVGPAARYFEDFTVDEEFVTQGRTVTQTDLTFWSMFTGDFNPIHVDSAFAREHSPFGTVVPQGLLAVAIASGLQERLGIFAGTGQAMLGQTITFVAAVVVGDTVRVRMAVRTLTPSRRPLVGRVGFDYAIEVVERGVTAVTGTLDVLCLRREPSAGPGDAV</sequence>
<dbReference type="InterPro" id="IPR002539">
    <property type="entry name" value="MaoC-like_dom"/>
</dbReference>
<gene>
    <name evidence="3" type="ORF">GCM10007977_070530</name>
</gene>
<evidence type="ECO:0000259" key="2">
    <source>
        <dbReference type="Pfam" id="PF01575"/>
    </source>
</evidence>
<dbReference type="InterPro" id="IPR029069">
    <property type="entry name" value="HotDog_dom_sf"/>
</dbReference>
<dbReference type="RefSeq" id="WP_190254349.1">
    <property type="nucleotide sequence ID" value="NZ_BMPI01000042.1"/>
</dbReference>
<reference evidence="3" key="1">
    <citation type="journal article" date="2014" name="Int. J. Syst. Evol. Microbiol.">
        <title>Complete genome sequence of Corynebacterium casei LMG S-19264T (=DSM 44701T), isolated from a smear-ripened cheese.</title>
        <authorList>
            <consortium name="US DOE Joint Genome Institute (JGI-PGF)"/>
            <person name="Walter F."/>
            <person name="Albersmeier A."/>
            <person name="Kalinowski J."/>
            <person name="Ruckert C."/>
        </authorList>
    </citation>
    <scope>NUCLEOTIDE SEQUENCE</scope>
    <source>
        <strain evidence="3">JCM 19831</strain>
    </source>
</reference>
<comment type="similarity">
    <text evidence="1">Belongs to the enoyl-CoA hydratase/isomerase family.</text>
</comment>
<dbReference type="PANTHER" id="PTHR43664:SF1">
    <property type="entry name" value="BETA-METHYLMALYL-COA DEHYDRATASE"/>
    <property type="match status" value="1"/>
</dbReference>
<dbReference type="PANTHER" id="PTHR43664">
    <property type="entry name" value="MONOAMINE OXIDASE-RELATED"/>
    <property type="match status" value="1"/>
</dbReference>
<dbReference type="Proteomes" id="UP000642070">
    <property type="component" value="Unassembled WGS sequence"/>
</dbReference>